<feature type="region of interest" description="Disordered" evidence="4">
    <location>
        <begin position="444"/>
        <end position="478"/>
    </location>
</feature>
<dbReference type="InterPro" id="IPR038746">
    <property type="entry name" value="Atat"/>
</dbReference>
<reference evidence="6 7" key="1">
    <citation type="submission" date="2017-08" db="EMBL/GenBank/DDBJ databases">
        <title>Acidophilic green algal genome provides insights into adaptation to an acidic environment.</title>
        <authorList>
            <person name="Hirooka S."/>
            <person name="Hirose Y."/>
            <person name="Kanesaki Y."/>
            <person name="Higuchi S."/>
            <person name="Fujiwara T."/>
            <person name="Onuma R."/>
            <person name="Era A."/>
            <person name="Ohbayashi R."/>
            <person name="Uzuka A."/>
            <person name="Nozaki H."/>
            <person name="Yoshikawa H."/>
            <person name="Miyagishima S.Y."/>
        </authorList>
    </citation>
    <scope>NUCLEOTIDE SEQUENCE [LARGE SCALE GENOMIC DNA]</scope>
    <source>
        <strain evidence="6 7">NIES-2499</strain>
    </source>
</reference>
<sequence length="754" mass="81198">MEFPYTVRGLGGEGYISRWDAQSLKKLSPEEHANLKSIVSTLGKRSAAAQGLGAPITDVYRLQGTDQRLYMYASRGPGSTTIVLGGIKMGKKKLFIRKPENAVLHELEPLCVLDFYVHESCQRQGVGRQLFEAVLAAERQCAAGLAYDRPSPKLLAFLKKHYGLADYVPQNNNFVIYNKYYDIVGSSSMQQPSSSPSSMRRRPKEVALQDTPPPLLPGYKTEPRDSNTPPYQHRRQQQQQQVNAPYVSPLQQHSSPTPHDYSSQQQQQGEYSVQPHSTWSTAAEAVNSPKFERVVPAYVGTGLRTAISIAPSEVRLSPFNSGNLQKDHHINGAPQPLSSAALPTRMLPPQSSSSKGSVSSPLKYQHPSHDNNRLMPQPQVEMPAELTALYPQNSFRGVSNNTNGSMPQAAISSSGSMPQAAISSSGSMPQAAISSSAANYQPYSSSRTTALQQQHDAAAPYSPSRTTALQQQHDAAATAATALPSRMMLQPSTSFGSRWSTSNGLGPSAVSPYTPSPEPAQPGSFITADDTSYYQASQTPISVVATSAQHHRSNSLLHDSTNTAVHHYQPYQADYHLLQPAAAASPAAASPAAARHHNHLLQAKHVQGQGGPPASRGDALDSFKAKSAASATTSSAVAHSTWQHSQQPSSTLPLPLQQQRTSNGNTSFSKLGQSSLPAPPWGVDAASQRSFPVPGSPSQHKEQQYQERDTHNLPNYMIRSSPLSANIQSHHAISARSAALAARSGAGAAECMFW</sequence>
<dbReference type="InterPro" id="IPR016181">
    <property type="entry name" value="Acyl_CoA_acyltransferase"/>
</dbReference>
<dbReference type="InterPro" id="IPR007965">
    <property type="entry name" value="GNAT_ATAT"/>
</dbReference>
<feature type="compositionally biased region" description="Low complexity" evidence="4">
    <location>
        <begin position="625"/>
        <end position="641"/>
    </location>
</feature>
<dbReference type="GO" id="GO:0005874">
    <property type="term" value="C:microtubule"/>
    <property type="evidence" value="ECO:0007669"/>
    <property type="project" value="InterPro"/>
</dbReference>
<dbReference type="Proteomes" id="UP000232323">
    <property type="component" value="Unassembled WGS sequence"/>
</dbReference>
<organism evidence="6 7">
    <name type="scientific">Chlamydomonas eustigma</name>
    <dbReference type="NCBI Taxonomy" id="1157962"/>
    <lineage>
        <taxon>Eukaryota</taxon>
        <taxon>Viridiplantae</taxon>
        <taxon>Chlorophyta</taxon>
        <taxon>core chlorophytes</taxon>
        <taxon>Chlorophyceae</taxon>
        <taxon>CS clade</taxon>
        <taxon>Chlamydomonadales</taxon>
        <taxon>Chlamydomonadaceae</taxon>
        <taxon>Chlamydomonas</taxon>
    </lineage>
</organism>
<proteinExistence type="inferred from homology"/>
<dbReference type="OrthoDB" id="447510at2759"/>
<feature type="region of interest" description="Disordered" evidence="4">
    <location>
        <begin position="491"/>
        <end position="527"/>
    </location>
</feature>
<gene>
    <name evidence="6" type="ORF">CEUSTIGMA_g8664.t1</name>
</gene>
<dbReference type="PROSITE" id="PS51730">
    <property type="entry name" value="GNAT_ATAT"/>
    <property type="match status" value="1"/>
</dbReference>
<evidence type="ECO:0000313" key="6">
    <source>
        <dbReference type="EMBL" id="GAX81232.1"/>
    </source>
</evidence>
<evidence type="ECO:0000256" key="4">
    <source>
        <dbReference type="SAM" id="MobiDB-lite"/>
    </source>
</evidence>
<feature type="site" description="Crucial for catalytic activity" evidence="3">
    <location>
        <position position="50"/>
    </location>
</feature>
<feature type="compositionally biased region" description="Polar residues" evidence="4">
    <location>
        <begin position="642"/>
        <end position="676"/>
    </location>
</feature>
<feature type="binding site" evidence="3">
    <location>
        <begin position="115"/>
        <end position="128"/>
    </location>
    <ligand>
        <name>acetyl-CoA</name>
        <dbReference type="ChEBI" id="CHEBI:57288"/>
    </ligand>
</feature>
<feature type="compositionally biased region" description="Polar residues" evidence="4">
    <location>
        <begin position="444"/>
        <end position="455"/>
    </location>
</feature>
<dbReference type="AlphaFoldDB" id="A0A250XE99"/>
<dbReference type="EC" id="2.3.1.108" evidence="3"/>
<dbReference type="CDD" id="cd04301">
    <property type="entry name" value="NAT_SF"/>
    <property type="match status" value="1"/>
</dbReference>
<protein>
    <recommendedName>
        <fullName evidence="3">Alpha-tubulin N-acetyltransferase</fullName>
        <shortName evidence="3">Alpha-TAT</shortName>
        <shortName evidence="3">TAT</shortName>
        <ecNumber evidence="3">2.3.1.108</ecNumber>
    </recommendedName>
    <alternativeName>
        <fullName evidence="3">Acetyltransferase mec-17 homolog</fullName>
    </alternativeName>
</protein>
<dbReference type="Gene3D" id="3.40.630.30">
    <property type="match status" value="1"/>
</dbReference>
<keyword evidence="7" id="KW-1185">Reference proteome</keyword>
<comment type="function">
    <text evidence="3">Specifically acetylates 'Lys-40' in alpha-tubulin on the lumenal side of microtubules. Promotes microtubule destabilization and accelerates microtubule dynamics; this activity may be independent of acetylation activity. Acetylates alpha-tubulin with a slow enzymatic rate, due to a catalytic site that is not optimized for acetyl transfer. Enters the microtubule through each end and diffuses quickly throughout the lumen of microtubules. Acetylates only long/old microtubules because of its slow acetylation rate since it does not have time to act on dynamically unstable microtubules before the enzyme is released.</text>
</comment>
<evidence type="ECO:0000259" key="5">
    <source>
        <dbReference type="PROSITE" id="PS51730"/>
    </source>
</evidence>
<name>A0A250XE99_9CHLO</name>
<comment type="similarity">
    <text evidence="3">Belongs to the acetyltransferase ATAT1 family.</text>
</comment>
<keyword evidence="2 3" id="KW-0012">Acyltransferase</keyword>
<feature type="compositionally biased region" description="Low complexity" evidence="4">
    <location>
        <begin position="187"/>
        <end position="198"/>
    </location>
</feature>
<dbReference type="EMBL" id="BEGY01000062">
    <property type="protein sequence ID" value="GAX81232.1"/>
    <property type="molecule type" value="Genomic_DNA"/>
</dbReference>
<dbReference type="HAMAP" id="MF_03130">
    <property type="entry name" value="mec17"/>
    <property type="match status" value="1"/>
</dbReference>
<comment type="catalytic activity">
    <reaction evidence="3">
        <text>L-lysyl-[alpha-tubulin] + acetyl-CoA = N(6)-acetyl-L-lysyl-[alpha-tubulin] + CoA + H(+)</text>
        <dbReference type="Rhea" id="RHEA:15277"/>
        <dbReference type="Rhea" id="RHEA-COMP:11278"/>
        <dbReference type="Rhea" id="RHEA-COMP:11279"/>
        <dbReference type="ChEBI" id="CHEBI:15378"/>
        <dbReference type="ChEBI" id="CHEBI:29969"/>
        <dbReference type="ChEBI" id="CHEBI:57287"/>
        <dbReference type="ChEBI" id="CHEBI:57288"/>
        <dbReference type="ChEBI" id="CHEBI:61930"/>
        <dbReference type="EC" id="2.3.1.108"/>
    </reaction>
</comment>
<feature type="compositionally biased region" description="Low complexity" evidence="4">
    <location>
        <begin position="466"/>
        <end position="478"/>
    </location>
</feature>
<evidence type="ECO:0000313" key="7">
    <source>
        <dbReference type="Proteomes" id="UP000232323"/>
    </source>
</evidence>
<evidence type="ECO:0000256" key="2">
    <source>
        <dbReference type="ARBA" id="ARBA00023315"/>
    </source>
</evidence>
<feature type="region of interest" description="Disordered" evidence="4">
    <location>
        <begin position="395"/>
        <end position="427"/>
    </location>
</feature>
<dbReference type="GO" id="GO:0070507">
    <property type="term" value="P:regulation of microtubule cytoskeleton organization"/>
    <property type="evidence" value="ECO:0007669"/>
    <property type="project" value="UniProtKB-UniRule"/>
</dbReference>
<feature type="domain" description="N-acetyltransferase" evidence="5">
    <location>
        <begin position="1"/>
        <end position="181"/>
    </location>
</feature>
<feature type="region of interest" description="Disordered" evidence="4">
    <location>
        <begin position="320"/>
        <end position="376"/>
    </location>
</feature>
<feature type="compositionally biased region" description="Polar residues" evidence="4">
    <location>
        <begin position="249"/>
        <end position="261"/>
    </location>
</feature>
<feature type="compositionally biased region" description="Polar residues" evidence="4">
    <location>
        <begin position="491"/>
        <end position="505"/>
    </location>
</feature>
<evidence type="ECO:0000256" key="3">
    <source>
        <dbReference type="HAMAP-Rule" id="MF_03130"/>
    </source>
</evidence>
<feature type="compositionally biased region" description="Low complexity" evidence="4">
    <location>
        <begin position="351"/>
        <end position="360"/>
    </location>
</feature>
<dbReference type="PANTHER" id="PTHR12327:SF0">
    <property type="entry name" value="ALPHA-TUBULIN N-ACETYLTRANSFERASE 1"/>
    <property type="match status" value="1"/>
</dbReference>
<feature type="binding site" evidence="3">
    <location>
        <begin position="151"/>
        <end position="160"/>
    </location>
    <ligand>
        <name>acetyl-CoA</name>
        <dbReference type="ChEBI" id="CHEBI:57288"/>
    </ligand>
</feature>
<keyword evidence="1 3" id="KW-0808">Transferase</keyword>
<evidence type="ECO:0000256" key="1">
    <source>
        <dbReference type="ARBA" id="ARBA00022679"/>
    </source>
</evidence>
<comment type="caution">
    <text evidence="6">The sequence shown here is derived from an EMBL/GenBank/DDBJ whole genome shotgun (WGS) entry which is preliminary data.</text>
</comment>
<feature type="region of interest" description="Disordered" evidence="4">
    <location>
        <begin position="605"/>
        <end position="707"/>
    </location>
</feature>
<dbReference type="Pfam" id="PF05301">
    <property type="entry name" value="Acetyltransf_16"/>
    <property type="match status" value="1"/>
</dbReference>
<feature type="region of interest" description="Disordered" evidence="4">
    <location>
        <begin position="187"/>
        <end position="277"/>
    </location>
</feature>
<dbReference type="PANTHER" id="PTHR12327">
    <property type="entry name" value="ALPHA-TUBULIN N-ACETYLTRANSFERASE 1"/>
    <property type="match status" value="1"/>
</dbReference>
<accession>A0A250XE99</accession>
<dbReference type="SUPFAM" id="SSF55729">
    <property type="entry name" value="Acyl-CoA N-acyltransferases (Nat)"/>
    <property type="match status" value="1"/>
</dbReference>
<dbReference type="GO" id="GO:0019799">
    <property type="term" value="F:tubulin N-acetyltransferase activity"/>
    <property type="evidence" value="ECO:0007669"/>
    <property type="project" value="UniProtKB-UniRule"/>
</dbReference>